<dbReference type="Proteomes" id="UP000650467">
    <property type="component" value="Unassembled WGS sequence"/>
</dbReference>
<evidence type="ECO:0000313" key="1">
    <source>
        <dbReference type="EMBL" id="KAG2426539.1"/>
    </source>
</evidence>
<dbReference type="AlphaFoldDB" id="A0A835VV11"/>
<keyword evidence="2" id="KW-1185">Reference proteome</keyword>
<name>A0A835VV11_CHLIN</name>
<organism evidence="1 2">
    <name type="scientific">Chlamydomonas incerta</name>
    <dbReference type="NCBI Taxonomy" id="51695"/>
    <lineage>
        <taxon>Eukaryota</taxon>
        <taxon>Viridiplantae</taxon>
        <taxon>Chlorophyta</taxon>
        <taxon>core chlorophytes</taxon>
        <taxon>Chlorophyceae</taxon>
        <taxon>CS clade</taxon>
        <taxon>Chlamydomonadales</taxon>
        <taxon>Chlamydomonadaceae</taxon>
        <taxon>Chlamydomonas</taxon>
    </lineage>
</organism>
<dbReference type="OrthoDB" id="556785at2759"/>
<reference evidence="1" key="1">
    <citation type="journal article" date="2020" name="bioRxiv">
        <title>Comparative genomics of Chlamydomonas.</title>
        <authorList>
            <person name="Craig R.J."/>
            <person name="Hasan A.R."/>
            <person name="Ness R.W."/>
            <person name="Keightley P.D."/>
        </authorList>
    </citation>
    <scope>NUCLEOTIDE SEQUENCE</scope>
    <source>
        <strain evidence="1">SAG 7.73</strain>
    </source>
</reference>
<proteinExistence type="predicted"/>
<protein>
    <submittedName>
        <fullName evidence="1">Uncharacterized protein</fullName>
    </submittedName>
</protein>
<evidence type="ECO:0000313" key="2">
    <source>
        <dbReference type="Proteomes" id="UP000650467"/>
    </source>
</evidence>
<comment type="caution">
    <text evidence="1">The sequence shown here is derived from an EMBL/GenBank/DDBJ whole genome shotgun (WGS) entry which is preliminary data.</text>
</comment>
<dbReference type="EMBL" id="JAEHOC010000047">
    <property type="protein sequence ID" value="KAG2426539.1"/>
    <property type="molecule type" value="Genomic_DNA"/>
</dbReference>
<sequence length="294" mass="33115">MNATDLFKGICATYKITADHLWREMRRLCPQLEHDAVLVEFKPRLSTNLIRERHHTTAVWLRKAALRGKAMPANWPAIPHAGAADAPAPSNPPPPPLIPCSAADLNEAYIKRIIWIDAKKFIVRPKAFGRYGIVGLAQSNVIFDSRVKGRPWGVIHYYSAVNYQYGGILIKLVTGTKGVGYTAPKVYKTKTGRLAGGPTEEEFEVFVSEVLKDPDMHCIIEQSHAHLMDHMTKFINGRLHVQNDTLGAYTAELENALKERVTPQYVQRMTHRLYTKVLPEILRLGGLIPSKVYR</sequence>
<accession>A0A835VV11</accession>
<gene>
    <name evidence="1" type="ORF">HXX76_011764</name>
</gene>